<keyword evidence="2" id="KW-1185">Reference proteome</keyword>
<dbReference type="RefSeq" id="XP_041226993.1">
    <property type="nucleotide sequence ID" value="XM_041366891.1"/>
</dbReference>
<evidence type="ECO:0000313" key="2">
    <source>
        <dbReference type="Proteomes" id="UP001195769"/>
    </source>
</evidence>
<organism evidence="1 2">
    <name type="scientific">Suillus fuscotomentosus</name>
    <dbReference type="NCBI Taxonomy" id="1912939"/>
    <lineage>
        <taxon>Eukaryota</taxon>
        <taxon>Fungi</taxon>
        <taxon>Dikarya</taxon>
        <taxon>Basidiomycota</taxon>
        <taxon>Agaricomycotina</taxon>
        <taxon>Agaricomycetes</taxon>
        <taxon>Agaricomycetidae</taxon>
        <taxon>Boletales</taxon>
        <taxon>Suillineae</taxon>
        <taxon>Suillaceae</taxon>
        <taxon>Suillus</taxon>
    </lineage>
</organism>
<evidence type="ECO:0000313" key="1">
    <source>
        <dbReference type="EMBL" id="KAG1901418.1"/>
    </source>
</evidence>
<comment type="caution">
    <text evidence="1">The sequence shown here is derived from an EMBL/GenBank/DDBJ whole genome shotgun (WGS) entry which is preliminary data.</text>
</comment>
<gene>
    <name evidence="1" type="ORF">F5891DRAFT_1187701</name>
</gene>
<dbReference type="Proteomes" id="UP001195769">
    <property type="component" value="Unassembled WGS sequence"/>
</dbReference>
<accession>A0AAD4E802</accession>
<reference evidence="1" key="1">
    <citation type="journal article" date="2020" name="New Phytol.">
        <title>Comparative genomics reveals dynamic genome evolution in host specialist ectomycorrhizal fungi.</title>
        <authorList>
            <person name="Lofgren L.A."/>
            <person name="Nguyen N.H."/>
            <person name="Vilgalys R."/>
            <person name="Ruytinx J."/>
            <person name="Liao H.L."/>
            <person name="Branco S."/>
            <person name="Kuo A."/>
            <person name="LaButti K."/>
            <person name="Lipzen A."/>
            <person name="Andreopoulos W."/>
            <person name="Pangilinan J."/>
            <person name="Riley R."/>
            <person name="Hundley H."/>
            <person name="Na H."/>
            <person name="Barry K."/>
            <person name="Grigoriev I.V."/>
            <person name="Stajich J.E."/>
            <person name="Kennedy P.G."/>
        </authorList>
    </citation>
    <scope>NUCLEOTIDE SEQUENCE</scope>
    <source>
        <strain evidence="1">FC203</strain>
    </source>
</reference>
<dbReference type="EMBL" id="JABBWK010000022">
    <property type="protein sequence ID" value="KAG1901418.1"/>
    <property type="molecule type" value="Genomic_DNA"/>
</dbReference>
<proteinExistence type="predicted"/>
<name>A0AAD4E802_9AGAM</name>
<dbReference type="AlphaFoldDB" id="A0AAD4E802"/>
<dbReference type="GeneID" id="64661189"/>
<sequence length="283" mass="31402">MSRSEESEFTTWSENAKQTELNVDSQTGIPEIAKAAIKGTWQVKKGITGAVLLMNKPRMKRITSDVLKNSRKSTSFNPCASLPKPSIALPSPCTFQIQVALLDSTPIADSEPVGTVDSMASMRWWSDAQTGLTRNGCNTEHCYSPLYELLHARRPRHRQATPSPERARWLVSPVPWAPLGEDGTEVPIYIRSRKYTQQAKTALSLQQHHPPEDLHYPVLVTLNPPADPDVTNTATRFAYDHSILDTKTIIAQKAMPNIKGHSGVLSAEAWLGYGFHENRFTSG</sequence>
<protein>
    <submittedName>
        <fullName evidence="1">Uncharacterized protein</fullName>
    </submittedName>
</protein>